<evidence type="ECO:0000256" key="1">
    <source>
        <dbReference type="ARBA" id="ARBA00001554"/>
    </source>
</evidence>
<gene>
    <name evidence="5" type="ORF">OZSIB_3953</name>
</gene>
<dbReference type="AlphaFoldDB" id="A0A367ZPY2"/>
<name>A0A367ZPY2_9BACT</name>
<dbReference type="PANTHER" id="PTHR42805:SF1">
    <property type="entry name" value="PTERIN-4-ALPHA-CARBINOLAMINE DEHYDRATASE-RELATED"/>
    <property type="match status" value="1"/>
</dbReference>
<evidence type="ECO:0000313" key="6">
    <source>
        <dbReference type="Proteomes" id="UP000252355"/>
    </source>
</evidence>
<comment type="caution">
    <text evidence="5">The sequence shown here is derived from an EMBL/GenBank/DDBJ whole genome shotgun (WGS) entry which is preliminary data.</text>
</comment>
<dbReference type="InterPro" id="IPR001533">
    <property type="entry name" value="Pterin_deHydtase"/>
</dbReference>
<proteinExistence type="inferred from homology"/>
<dbReference type="InterPro" id="IPR036428">
    <property type="entry name" value="PCD_sf"/>
</dbReference>
<dbReference type="Gene3D" id="3.30.1360.20">
    <property type="entry name" value="Transcriptional coactivator/pterin dehydratase"/>
    <property type="match status" value="1"/>
</dbReference>
<dbReference type="HAMAP" id="MF_00434">
    <property type="entry name" value="Pterin_4_alpha"/>
    <property type="match status" value="1"/>
</dbReference>
<dbReference type="GO" id="GO:0006729">
    <property type="term" value="P:tetrahydrobiopterin biosynthetic process"/>
    <property type="evidence" value="ECO:0007669"/>
    <property type="project" value="InterPro"/>
</dbReference>
<dbReference type="InterPro" id="IPR050376">
    <property type="entry name" value="Pterin-4-alpha-carb_dehyd"/>
</dbReference>
<reference evidence="5 6" key="1">
    <citation type="submission" date="2018-05" db="EMBL/GenBank/DDBJ databases">
        <title>A metagenomic window into the 2 km-deep terrestrial subsurface aquifer revealed taxonomically and functionally diverse microbial community comprising novel uncultured bacterial lineages.</title>
        <authorList>
            <person name="Kadnikov V.V."/>
            <person name="Mardanov A.V."/>
            <person name="Beletsky A.V."/>
            <person name="Banks D."/>
            <person name="Pimenov N.V."/>
            <person name="Frank Y.A."/>
            <person name="Karnachuk O.V."/>
            <person name="Ravin N.V."/>
        </authorList>
    </citation>
    <scope>NUCLEOTIDE SEQUENCE [LARGE SCALE GENOMIC DNA]</scope>
    <source>
        <strain evidence="5">BY5</strain>
    </source>
</reference>
<dbReference type="SUPFAM" id="SSF55248">
    <property type="entry name" value="PCD-like"/>
    <property type="match status" value="1"/>
</dbReference>
<dbReference type="PANTHER" id="PTHR42805">
    <property type="entry name" value="PTERIN-4-ALPHA-CARBINOLAMINE DEHYDRATASE-RELATED"/>
    <property type="match status" value="1"/>
</dbReference>
<protein>
    <recommendedName>
        <fullName evidence="4">Putative pterin-4-alpha-carbinolamine dehydratase</fullName>
        <shortName evidence="4">PHS</shortName>
        <ecNumber evidence="4">4.2.1.96</ecNumber>
    </recommendedName>
    <alternativeName>
        <fullName evidence="4">4-alpha-hydroxy-tetrahydropterin dehydratase</fullName>
    </alternativeName>
    <alternativeName>
        <fullName evidence="4">Pterin carbinolamine dehydratase</fullName>
        <shortName evidence="4">PCD</shortName>
    </alternativeName>
</protein>
<dbReference type="EC" id="4.2.1.96" evidence="4"/>
<sequence>MSLCDLKCTPCQGGVPPLTAAEAQALLPQVPGWELVEEATALQRKFKFPDFAQAMAFAIRVGELAEAEGHHPVLTVGWGFCQVRFRTGKIKGLHQNDFIMAARVGALADALLQGTGEAAGIQRP</sequence>
<accession>A0A367ZPY2</accession>
<keyword evidence="3 4" id="KW-0456">Lyase</keyword>
<dbReference type="GO" id="GO:0008124">
    <property type="term" value="F:4-alpha-hydroxytetrahydrobiopterin dehydratase activity"/>
    <property type="evidence" value="ECO:0007669"/>
    <property type="project" value="UniProtKB-UniRule"/>
</dbReference>
<dbReference type="EMBL" id="QOQW01000010">
    <property type="protein sequence ID" value="RCK79799.1"/>
    <property type="molecule type" value="Genomic_DNA"/>
</dbReference>
<dbReference type="Pfam" id="PF01329">
    <property type="entry name" value="Pterin_4a"/>
    <property type="match status" value="1"/>
</dbReference>
<organism evidence="5 6">
    <name type="scientific">Candidatus Ozemobacter sibiricus</name>
    <dbReference type="NCBI Taxonomy" id="2268124"/>
    <lineage>
        <taxon>Bacteria</taxon>
        <taxon>Candidatus Ozemobacteria</taxon>
        <taxon>Candidatus Ozemobacterales</taxon>
        <taxon>Candidatus Ozemobacteraceae</taxon>
        <taxon>Candidatus Ozemobacter</taxon>
    </lineage>
</organism>
<dbReference type="Proteomes" id="UP000252355">
    <property type="component" value="Unassembled WGS sequence"/>
</dbReference>
<evidence type="ECO:0000256" key="3">
    <source>
        <dbReference type="ARBA" id="ARBA00023239"/>
    </source>
</evidence>
<comment type="similarity">
    <text evidence="2 4">Belongs to the pterin-4-alpha-carbinolamine dehydratase family.</text>
</comment>
<evidence type="ECO:0000256" key="2">
    <source>
        <dbReference type="ARBA" id="ARBA00006472"/>
    </source>
</evidence>
<dbReference type="CDD" id="cd00913">
    <property type="entry name" value="PCD_DCoH_subfamily_a"/>
    <property type="match status" value="1"/>
</dbReference>
<evidence type="ECO:0000313" key="5">
    <source>
        <dbReference type="EMBL" id="RCK79799.1"/>
    </source>
</evidence>
<comment type="catalytic activity">
    <reaction evidence="1 4">
        <text>(4aS,6R)-4a-hydroxy-L-erythro-5,6,7,8-tetrahydrobiopterin = (6R)-L-erythro-6,7-dihydrobiopterin + H2O</text>
        <dbReference type="Rhea" id="RHEA:11920"/>
        <dbReference type="ChEBI" id="CHEBI:15377"/>
        <dbReference type="ChEBI" id="CHEBI:15642"/>
        <dbReference type="ChEBI" id="CHEBI:43120"/>
        <dbReference type="EC" id="4.2.1.96"/>
    </reaction>
</comment>
<evidence type="ECO:0000256" key="4">
    <source>
        <dbReference type="HAMAP-Rule" id="MF_00434"/>
    </source>
</evidence>